<keyword evidence="2" id="KW-0560">Oxidoreductase</keyword>
<dbReference type="RefSeq" id="WP_042455972.1">
    <property type="nucleotide sequence ID" value="NZ_BBPN01000039.1"/>
</dbReference>
<feature type="domain" description="VOC" evidence="1">
    <location>
        <begin position="3"/>
        <end position="108"/>
    </location>
</feature>
<dbReference type="SUPFAM" id="SSF54593">
    <property type="entry name" value="Glyoxalase/Bleomycin resistance protein/Dihydroxybiphenyl dioxygenase"/>
    <property type="match status" value="1"/>
</dbReference>
<dbReference type="GO" id="GO:0051213">
    <property type="term" value="F:dioxygenase activity"/>
    <property type="evidence" value="ECO:0007669"/>
    <property type="project" value="UniProtKB-KW"/>
</dbReference>
<keyword evidence="2" id="KW-0223">Dioxygenase</keyword>
<protein>
    <submittedName>
        <fullName evidence="2">Glyoxalase/Bleomycin resistance protein/Dioxygenase superfamily protein</fullName>
    </submittedName>
</protein>
<keyword evidence="3" id="KW-1185">Reference proteome</keyword>
<gene>
    <name evidence="2" type="ORF">SAMN05414137_12768</name>
</gene>
<organism evidence="2 3">
    <name type="scientific">Streptacidiphilus jiangxiensis</name>
    <dbReference type="NCBI Taxonomy" id="235985"/>
    <lineage>
        <taxon>Bacteria</taxon>
        <taxon>Bacillati</taxon>
        <taxon>Actinomycetota</taxon>
        <taxon>Actinomycetes</taxon>
        <taxon>Kitasatosporales</taxon>
        <taxon>Streptomycetaceae</taxon>
        <taxon>Streptacidiphilus</taxon>
    </lineage>
</organism>
<dbReference type="Proteomes" id="UP000183015">
    <property type="component" value="Unassembled WGS sequence"/>
</dbReference>
<dbReference type="STRING" id="235985.SAMN05414137_12768"/>
<sequence>MINGAHVVIYTSDAEADRAFFRDVLGLPHVDAGRGWLIFKAPPTEVAFHPTSSVHSHELMLMCDDLMATMAELQTKGVEFTRPVEQLAWGLLTGLRLPGGGDLALYEPSHPRATD</sequence>
<dbReference type="EMBL" id="FOAZ01000027">
    <property type="protein sequence ID" value="SEM42444.1"/>
    <property type="molecule type" value="Genomic_DNA"/>
</dbReference>
<dbReference type="AlphaFoldDB" id="A0A1H7Y996"/>
<evidence type="ECO:0000259" key="1">
    <source>
        <dbReference type="PROSITE" id="PS51819"/>
    </source>
</evidence>
<dbReference type="PROSITE" id="PS51819">
    <property type="entry name" value="VOC"/>
    <property type="match status" value="1"/>
</dbReference>
<dbReference type="InterPro" id="IPR004360">
    <property type="entry name" value="Glyas_Fos-R_dOase_dom"/>
</dbReference>
<dbReference type="InterPro" id="IPR037523">
    <property type="entry name" value="VOC_core"/>
</dbReference>
<name>A0A1H7Y996_STRJI</name>
<dbReference type="InterPro" id="IPR029068">
    <property type="entry name" value="Glyas_Bleomycin-R_OHBP_Dase"/>
</dbReference>
<dbReference type="Pfam" id="PF00903">
    <property type="entry name" value="Glyoxalase"/>
    <property type="match status" value="1"/>
</dbReference>
<evidence type="ECO:0000313" key="3">
    <source>
        <dbReference type="Proteomes" id="UP000183015"/>
    </source>
</evidence>
<reference evidence="3" key="1">
    <citation type="submission" date="2016-10" db="EMBL/GenBank/DDBJ databases">
        <authorList>
            <person name="Varghese N."/>
        </authorList>
    </citation>
    <scope>NUCLEOTIDE SEQUENCE [LARGE SCALE GENOMIC DNA]</scope>
    <source>
        <strain evidence="3">DSM 45096 / BCRC 16803 / CGMCC 4.1857 / CIP 109030 / JCM 12277 / KCTC 19219 / NBRC 100920 / 33214</strain>
    </source>
</reference>
<accession>A0A1H7Y996</accession>
<dbReference type="eggNOG" id="COG0346">
    <property type="taxonomic scope" value="Bacteria"/>
</dbReference>
<dbReference type="OrthoDB" id="2611891at2"/>
<proteinExistence type="predicted"/>
<evidence type="ECO:0000313" key="2">
    <source>
        <dbReference type="EMBL" id="SEM42444.1"/>
    </source>
</evidence>
<dbReference type="Gene3D" id="3.10.180.10">
    <property type="entry name" value="2,3-Dihydroxybiphenyl 1,2-Dioxygenase, domain 1"/>
    <property type="match status" value="1"/>
</dbReference>